<dbReference type="EMBL" id="CP002046">
    <property type="protein sequence ID" value="EAP86958.1"/>
    <property type="molecule type" value="Genomic_DNA"/>
</dbReference>
<reference evidence="1 2" key="1">
    <citation type="journal article" date="2010" name="J. Bacteriol.">
        <title>The complete genome sequence of Croceibacter atlanticus HTCC2559T.</title>
        <authorList>
            <person name="Oh H.M."/>
            <person name="Kang I."/>
            <person name="Ferriera S."/>
            <person name="Giovannoni S.J."/>
            <person name="Cho J.C."/>
        </authorList>
    </citation>
    <scope>NUCLEOTIDE SEQUENCE [LARGE SCALE GENOMIC DNA]</scope>
    <source>
        <strain evidence="2">ATCC BAA-628 / HTCC2559 / KCTC 12090</strain>
    </source>
</reference>
<dbReference type="OrthoDB" id="596512at2"/>
<dbReference type="Pfam" id="PF14052">
    <property type="entry name" value="Caps_assemb_Wzi"/>
    <property type="match status" value="1"/>
</dbReference>
<dbReference type="InterPro" id="IPR038636">
    <property type="entry name" value="Wzi_sf"/>
</dbReference>
<organism evidence="1 2">
    <name type="scientific">Croceibacter atlanticus (strain ATCC BAA-628 / JCM 21780 / CIP 108009 / IAM 15332 / KCTC 12090 / HTCC2559)</name>
    <dbReference type="NCBI Taxonomy" id="216432"/>
    <lineage>
        <taxon>Bacteria</taxon>
        <taxon>Pseudomonadati</taxon>
        <taxon>Bacteroidota</taxon>
        <taxon>Flavobacteriia</taxon>
        <taxon>Flavobacteriales</taxon>
        <taxon>Flavobacteriaceae</taxon>
        <taxon>Croceibacter</taxon>
    </lineage>
</organism>
<dbReference type="Gene3D" id="2.40.160.130">
    <property type="entry name" value="Capsule assembly protein Wzi"/>
    <property type="match status" value="1"/>
</dbReference>
<dbReference type="InterPro" id="IPR026950">
    <property type="entry name" value="Caps_assemb_Wzi"/>
</dbReference>
<dbReference type="KEGG" id="cat:CA2559_12998"/>
<evidence type="ECO:0000313" key="2">
    <source>
        <dbReference type="Proteomes" id="UP000002297"/>
    </source>
</evidence>
<dbReference type="eggNOG" id="ENOG502Z7NG">
    <property type="taxonomic scope" value="Bacteria"/>
</dbReference>
<evidence type="ECO:0008006" key="3">
    <source>
        <dbReference type="Google" id="ProtNLM"/>
    </source>
</evidence>
<accession>A3UAX2</accession>
<sequence>MCGTLQSFGQTGEHAVISQIKSFYSNTEELPYWFTHNQRGRISDSTNVLVSTDYKFNYDTATKHNFSGGANVQYVNQAASKFQIDQLYINYSNRWLNATLGAKHPNIKYNGLSSSNGNILWSGNTRAIPGLLLKANTPIKITKAIALNWGIGHYELGNDRYAKGAKIHYKSLGAFIKFNKKSQLQLGIKHYVQWAGDTEAFGKAPSGVSDFIDIFFAKKAGDENAIDGEKVNALGNHLGLYDIKYSYKFKNSKLELYHQHLFEDGSGSAFKNFPDGIWGVNLTNKASWLSSILYEYVYTLNQSGSTGISGRDNYFSNSFYRTGWRYKNRVIGIPFITPNTIENGSGNNRVKAHHIGAKLDFRKLEITIKGSILERLGTYSSPINPKQKSLYSYINGSYLISNKFLMSLSVGVDYNSYKKNVYSIGGALKYNIF</sequence>
<dbReference type="AlphaFoldDB" id="A3UAX2"/>
<dbReference type="Proteomes" id="UP000002297">
    <property type="component" value="Chromosome"/>
</dbReference>
<protein>
    <recommendedName>
        <fullName evidence="3">Capsule assembly protein Wzi</fullName>
    </recommendedName>
</protein>
<dbReference type="STRING" id="216432.CA2559_12998"/>
<dbReference type="HOGENOM" id="CLU_038260_0_0_10"/>
<proteinExistence type="predicted"/>
<gene>
    <name evidence="1" type="ordered locus">CA2559_12998</name>
</gene>
<dbReference type="RefSeq" id="WP_013188339.1">
    <property type="nucleotide sequence ID" value="NC_014230.1"/>
</dbReference>
<keyword evidence="2" id="KW-1185">Reference proteome</keyword>
<dbReference type="GeneID" id="89454311"/>
<name>A3UAX2_CROAH</name>
<evidence type="ECO:0000313" key="1">
    <source>
        <dbReference type="EMBL" id="EAP86958.1"/>
    </source>
</evidence>